<reference evidence="2 3" key="1">
    <citation type="journal article" date="2015" name="Nature">
        <title>rRNA introns, odd ribosomes, and small enigmatic genomes across a large radiation of phyla.</title>
        <authorList>
            <person name="Brown C.T."/>
            <person name="Hug L.A."/>
            <person name="Thomas B.C."/>
            <person name="Sharon I."/>
            <person name="Castelle C.J."/>
            <person name="Singh A."/>
            <person name="Wilkins M.J."/>
            <person name="Williams K.H."/>
            <person name="Banfield J.F."/>
        </authorList>
    </citation>
    <scope>NUCLEOTIDE SEQUENCE [LARGE SCALE GENOMIC DNA]</scope>
</reference>
<dbReference type="EMBL" id="LBSR01000014">
    <property type="protein sequence ID" value="KKQ21745.1"/>
    <property type="molecule type" value="Genomic_DNA"/>
</dbReference>
<sequence length="79" mass="9206">MTETQFLWKFKRKEVRKMERTTSGRNFLGVNLSDIDINKLPTSLACITDNVIETRNGDDADIGHFYHSDQPSYDHTRDD</sequence>
<comment type="caution">
    <text evidence="2">The sequence shown here is derived from an EMBL/GenBank/DDBJ whole genome shotgun (WGS) entry which is preliminary data.</text>
</comment>
<evidence type="ECO:0000313" key="2">
    <source>
        <dbReference type="EMBL" id="KKQ21745.1"/>
    </source>
</evidence>
<accession>A0A0G0G6U4</accession>
<dbReference type="AlphaFoldDB" id="A0A0G0G6U4"/>
<evidence type="ECO:0000313" key="3">
    <source>
        <dbReference type="Proteomes" id="UP000034044"/>
    </source>
</evidence>
<feature type="region of interest" description="Disordered" evidence="1">
    <location>
        <begin position="56"/>
        <end position="79"/>
    </location>
</feature>
<organism evidence="2 3">
    <name type="scientific">Candidatus Wolfebacteria bacterium GW2011_GWC1_37_10</name>
    <dbReference type="NCBI Taxonomy" id="1619010"/>
    <lineage>
        <taxon>Bacteria</taxon>
        <taxon>Candidatus Wolfeibacteriota</taxon>
    </lineage>
</organism>
<dbReference type="Proteomes" id="UP000034044">
    <property type="component" value="Unassembled WGS sequence"/>
</dbReference>
<evidence type="ECO:0000256" key="1">
    <source>
        <dbReference type="SAM" id="MobiDB-lite"/>
    </source>
</evidence>
<proteinExistence type="predicted"/>
<name>A0A0G0G6U4_9BACT</name>
<gene>
    <name evidence="2" type="ORF">US36_C0014G0005</name>
</gene>
<protein>
    <submittedName>
        <fullName evidence="2">Uncharacterized protein</fullName>
    </submittedName>
</protein>